<protein>
    <submittedName>
        <fullName evidence="1">Uncharacterized protein</fullName>
    </submittedName>
</protein>
<dbReference type="RefSeq" id="XP_036263447.1">
    <property type="nucleotide sequence ID" value="XM_036407201.1"/>
</dbReference>
<evidence type="ECO:0000313" key="1">
    <source>
        <dbReference type="EMBL" id="CEG48298.1"/>
    </source>
</evidence>
<dbReference type="GeneID" id="59052924"/>
<evidence type="ECO:0000313" key="2">
    <source>
        <dbReference type="Proteomes" id="UP000054928"/>
    </source>
</evidence>
<dbReference type="AlphaFoldDB" id="A0A0P1B0N5"/>
<keyword evidence="2" id="KW-1185">Reference proteome</keyword>
<reference evidence="2" key="1">
    <citation type="submission" date="2014-09" db="EMBL/GenBank/DDBJ databases">
        <authorList>
            <person name="Sharma Rahul"/>
            <person name="Thines Marco"/>
        </authorList>
    </citation>
    <scope>NUCLEOTIDE SEQUENCE [LARGE SCALE GENOMIC DNA]</scope>
</reference>
<dbReference type="EMBL" id="CCYD01002939">
    <property type="protein sequence ID" value="CEG48298.1"/>
    <property type="molecule type" value="Genomic_DNA"/>
</dbReference>
<sequence>MTNRKEVYMIVEVVPKGVCDSNQLKRCEQDTVEIMVSLVLEEETFMSTWSRNDSIDDGCNHRFLRKSDGQKFALKGATRIVKG</sequence>
<organism evidence="1 2">
    <name type="scientific">Plasmopara halstedii</name>
    <name type="common">Downy mildew of sunflower</name>
    <dbReference type="NCBI Taxonomy" id="4781"/>
    <lineage>
        <taxon>Eukaryota</taxon>
        <taxon>Sar</taxon>
        <taxon>Stramenopiles</taxon>
        <taxon>Oomycota</taxon>
        <taxon>Peronosporomycetes</taxon>
        <taxon>Peronosporales</taxon>
        <taxon>Peronosporaceae</taxon>
        <taxon>Plasmopara</taxon>
    </lineage>
</organism>
<accession>A0A0P1B0N5</accession>
<name>A0A0P1B0N5_PLAHL</name>
<proteinExistence type="predicted"/>
<dbReference type="Proteomes" id="UP000054928">
    <property type="component" value="Unassembled WGS sequence"/>
</dbReference>